<comment type="caution">
    <text evidence="2">The sequence shown here is derived from an EMBL/GenBank/DDBJ whole genome shotgun (WGS) entry which is preliminary data.</text>
</comment>
<protein>
    <submittedName>
        <fullName evidence="2">Uncharacterized protein</fullName>
    </submittedName>
</protein>
<dbReference type="AlphaFoldDB" id="A0A8T2MEF4"/>
<evidence type="ECO:0000313" key="3">
    <source>
        <dbReference type="Proteomes" id="UP000752171"/>
    </source>
</evidence>
<sequence>MAVCLENQGREFARAVSPSLKKGISALNALTISLLNVDRAFVAKSDSSFSEIRRAVISVQQNLGEAEKAALSKLKAVDKCYEELIVRKQNLSIQQDYTKDALRDLKQQQKNNNATLEMYKKSACDAVSQLEEAKAYLWHQQRAVEEAEELRDAGIGITFIPILGWIAGPIMIAAAENDIENANYRVQEAERMVNSFRSSVHEYERKVSEYTSRIQEACKEIVKRQDSLREIERDIQQVLRQRREMAGFQENMRNSVRVLSVLAGTSNVAEIQTRCFVLIEAMIKLMQTFGKLVEATGENRLICDDGIKALITKLQVNYVKMQAIIVPSDTAAIDFI</sequence>
<dbReference type="EMBL" id="JAICCE010000002">
    <property type="protein sequence ID" value="KAG9280285.1"/>
    <property type="molecule type" value="Genomic_DNA"/>
</dbReference>
<feature type="coiled-coil region" evidence="1">
    <location>
        <begin position="172"/>
        <end position="234"/>
    </location>
</feature>
<organism evidence="2 3">
    <name type="scientific">Astyanax mexicanus</name>
    <name type="common">Blind cave fish</name>
    <name type="synonym">Astyanax fasciatus mexicanus</name>
    <dbReference type="NCBI Taxonomy" id="7994"/>
    <lineage>
        <taxon>Eukaryota</taxon>
        <taxon>Metazoa</taxon>
        <taxon>Chordata</taxon>
        <taxon>Craniata</taxon>
        <taxon>Vertebrata</taxon>
        <taxon>Euteleostomi</taxon>
        <taxon>Actinopterygii</taxon>
        <taxon>Neopterygii</taxon>
        <taxon>Teleostei</taxon>
        <taxon>Ostariophysi</taxon>
        <taxon>Characiformes</taxon>
        <taxon>Characoidei</taxon>
        <taxon>Acestrorhamphidae</taxon>
        <taxon>Acestrorhamphinae</taxon>
        <taxon>Astyanax</taxon>
    </lineage>
</organism>
<evidence type="ECO:0000256" key="1">
    <source>
        <dbReference type="SAM" id="Coils"/>
    </source>
</evidence>
<name>A0A8T2MEF4_ASTMX</name>
<proteinExistence type="predicted"/>
<gene>
    <name evidence="2" type="ORF">AMEX_G2973</name>
</gene>
<evidence type="ECO:0000313" key="2">
    <source>
        <dbReference type="EMBL" id="KAG9280285.1"/>
    </source>
</evidence>
<dbReference type="KEGG" id="amex:103031583"/>
<accession>A0A8T2MEF4</accession>
<reference evidence="2 3" key="1">
    <citation type="submission" date="2021-07" db="EMBL/GenBank/DDBJ databases">
        <authorList>
            <person name="Imarazene B."/>
            <person name="Zahm M."/>
            <person name="Klopp C."/>
            <person name="Cabau C."/>
            <person name="Beille S."/>
            <person name="Jouanno E."/>
            <person name="Castinel A."/>
            <person name="Lluch J."/>
            <person name="Gil L."/>
            <person name="Kuchtly C."/>
            <person name="Lopez Roques C."/>
            <person name="Donnadieu C."/>
            <person name="Parrinello H."/>
            <person name="Journot L."/>
            <person name="Du K."/>
            <person name="Schartl M."/>
            <person name="Retaux S."/>
            <person name="Guiguen Y."/>
        </authorList>
    </citation>
    <scope>NUCLEOTIDE SEQUENCE [LARGE SCALE GENOMIC DNA]</scope>
    <source>
        <strain evidence="2">Pach_M1</strain>
        <tissue evidence="2">Testis</tissue>
    </source>
</reference>
<dbReference type="Proteomes" id="UP000752171">
    <property type="component" value="Unassembled WGS sequence"/>
</dbReference>
<keyword evidence="1" id="KW-0175">Coiled coil</keyword>